<evidence type="ECO:0000256" key="5">
    <source>
        <dbReference type="ARBA" id="ARBA00048679"/>
    </source>
</evidence>
<evidence type="ECO:0000256" key="4">
    <source>
        <dbReference type="ARBA" id="ARBA00047899"/>
    </source>
</evidence>
<evidence type="ECO:0000256" key="3">
    <source>
        <dbReference type="ARBA" id="ARBA00022840"/>
    </source>
</evidence>
<dbReference type="Gene3D" id="1.10.510.10">
    <property type="entry name" value="Transferase(Phosphotransferase) domain 1"/>
    <property type="match status" value="1"/>
</dbReference>
<keyword evidence="7" id="KW-0723">Serine/threonine-protein kinase</keyword>
<organism evidence="9 10">
    <name type="scientific">Nadsonia fulvescens var. elongata DSM 6958</name>
    <dbReference type="NCBI Taxonomy" id="857566"/>
    <lineage>
        <taxon>Eukaryota</taxon>
        <taxon>Fungi</taxon>
        <taxon>Dikarya</taxon>
        <taxon>Ascomycota</taxon>
        <taxon>Saccharomycotina</taxon>
        <taxon>Dipodascomycetes</taxon>
        <taxon>Dipodascales</taxon>
        <taxon>Dipodascales incertae sedis</taxon>
        <taxon>Nadsonia</taxon>
    </lineage>
</organism>
<dbReference type="STRING" id="857566.A0A1E3PKP2"/>
<comment type="catalytic activity">
    <reaction evidence="5">
        <text>L-seryl-[protein] + ATP = O-phospho-L-seryl-[protein] + ADP + H(+)</text>
        <dbReference type="Rhea" id="RHEA:17989"/>
        <dbReference type="Rhea" id="RHEA-COMP:9863"/>
        <dbReference type="Rhea" id="RHEA-COMP:11604"/>
        <dbReference type="ChEBI" id="CHEBI:15378"/>
        <dbReference type="ChEBI" id="CHEBI:29999"/>
        <dbReference type="ChEBI" id="CHEBI:30616"/>
        <dbReference type="ChEBI" id="CHEBI:83421"/>
        <dbReference type="ChEBI" id="CHEBI:456216"/>
        <dbReference type="EC" id="2.7.11.1"/>
    </reaction>
</comment>
<dbReference type="Proteomes" id="UP000095009">
    <property type="component" value="Unassembled WGS sequence"/>
</dbReference>
<feature type="binding site" evidence="6">
    <location>
        <position position="32"/>
    </location>
    <ligand>
        <name>ATP</name>
        <dbReference type="ChEBI" id="CHEBI:30616"/>
    </ligand>
</feature>
<dbReference type="GO" id="GO:0005737">
    <property type="term" value="C:cytoplasm"/>
    <property type="evidence" value="ECO:0007669"/>
    <property type="project" value="TreeGrafter"/>
</dbReference>
<sequence>MFYQYKLGRTLGEGQFGRVKEGWTGETKVAIKLLLKKKLLQDDTAESRLREEVECLERISHPNIIKIIEVLNDDTYVGIVTECMPNGDLFRYVNESSSGQPSENQARIWFSQLISAVSYLHDNGIAHRDIKLDNLLLDSKMNLVVADFGFAHSFNDNGNIRHPTATSGCGSPCYAAPEVVVPEPNYSARMADIWSCGVVLYCLLTGMLPWDDYKIRIANEDIFYDFIIRASLSFPEFINESACNLIQNILCIDPDTRFTMKDIKSHPWTRGRNMDVTQYL</sequence>
<keyword evidence="9" id="KW-0808">Transferase</keyword>
<evidence type="ECO:0000256" key="1">
    <source>
        <dbReference type="ARBA" id="ARBA00012513"/>
    </source>
</evidence>
<keyword evidence="3 6" id="KW-0067">ATP-binding</keyword>
<name>A0A1E3PKP2_9ASCO</name>
<dbReference type="PANTHER" id="PTHR24346">
    <property type="entry name" value="MAP/MICROTUBULE AFFINITY-REGULATING KINASE"/>
    <property type="match status" value="1"/>
</dbReference>
<dbReference type="AlphaFoldDB" id="A0A1E3PKP2"/>
<dbReference type="InterPro" id="IPR011009">
    <property type="entry name" value="Kinase-like_dom_sf"/>
</dbReference>
<evidence type="ECO:0000313" key="10">
    <source>
        <dbReference type="Proteomes" id="UP000095009"/>
    </source>
</evidence>
<dbReference type="GO" id="GO:0035556">
    <property type="term" value="P:intracellular signal transduction"/>
    <property type="evidence" value="ECO:0007669"/>
    <property type="project" value="TreeGrafter"/>
</dbReference>
<evidence type="ECO:0000313" key="9">
    <source>
        <dbReference type="EMBL" id="ODQ66006.1"/>
    </source>
</evidence>
<dbReference type="InterPro" id="IPR017441">
    <property type="entry name" value="Protein_kinase_ATP_BS"/>
</dbReference>
<feature type="domain" description="Protein kinase" evidence="8">
    <location>
        <begin position="5"/>
        <end position="269"/>
    </location>
</feature>
<gene>
    <name evidence="9" type="ORF">NADFUDRAFT_24129</name>
</gene>
<dbReference type="InterPro" id="IPR008271">
    <property type="entry name" value="Ser/Thr_kinase_AS"/>
</dbReference>
<dbReference type="EC" id="2.7.11.1" evidence="1"/>
<comment type="similarity">
    <text evidence="7">Belongs to the protein kinase superfamily.</text>
</comment>
<keyword evidence="2 6" id="KW-0547">Nucleotide-binding</keyword>
<evidence type="ECO:0000259" key="8">
    <source>
        <dbReference type="PROSITE" id="PS50011"/>
    </source>
</evidence>
<protein>
    <recommendedName>
        <fullName evidence="1">non-specific serine/threonine protein kinase</fullName>
        <ecNumber evidence="1">2.7.11.1</ecNumber>
    </recommendedName>
</protein>
<comment type="catalytic activity">
    <reaction evidence="4">
        <text>L-threonyl-[protein] + ATP = O-phospho-L-threonyl-[protein] + ADP + H(+)</text>
        <dbReference type="Rhea" id="RHEA:46608"/>
        <dbReference type="Rhea" id="RHEA-COMP:11060"/>
        <dbReference type="Rhea" id="RHEA-COMP:11605"/>
        <dbReference type="ChEBI" id="CHEBI:15378"/>
        <dbReference type="ChEBI" id="CHEBI:30013"/>
        <dbReference type="ChEBI" id="CHEBI:30616"/>
        <dbReference type="ChEBI" id="CHEBI:61977"/>
        <dbReference type="ChEBI" id="CHEBI:456216"/>
        <dbReference type="EC" id="2.7.11.1"/>
    </reaction>
</comment>
<dbReference type="EMBL" id="KV454409">
    <property type="protein sequence ID" value="ODQ66006.1"/>
    <property type="molecule type" value="Genomic_DNA"/>
</dbReference>
<dbReference type="GO" id="GO:0004674">
    <property type="term" value="F:protein serine/threonine kinase activity"/>
    <property type="evidence" value="ECO:0007669"/>
    <property type="project" value="UniProtKB-KW"/>
</dbReference>
<feature type="non-terminal residue" evidence="9">
    <location>
        <position position="280"/>
    </location>
</feature>
<evidence type="ECO:0000256" key="7">
    <source>
        <dbReference type="RuleBase" id="RU000304"/>
    </source>
</evidence>
<dbReference type="SMART" id="SM00220">
    <property type="entry name" value="S_TKc"/>
    <property type="match status" value="1"/>
</dbReference>
<reference evidence="9 10" key="1">
    <citation type="journal article" date="2016" name="Proc. Natl. Acad. Sci. U.S.A.">
        <title>Comparative genomics of biotechnologically important yeasts.</title>
        <authorList>
            <person name="Riley R."/>
            <person name="Haridas S."/>
            <person name="Wolfe K.H."/>
            <person name="Lopes M.R."/>
            <person name="Hittinger C.T."/>
            <person name="Goeker M."/>
            <person name="Salamov A.A."/>
            <person name="Wisecaver J.H."/>
            <person name="Long T.M."/>
            <person name="Calvey C.H."/>
            <person name="Aerts A.L."/>
            <person name="Barry K.W."/>
            <person name="Choi C."/>
            <person name="Clum A."/>
            <person name="Coughlan A.Y."/>
            <person name="Deshpande S."/>
            <person name="Douglass A.P."/>
            <person name="Hanson S.J."/>
            <person name="Klenk H.-P."/>
            <person name="LaButti K.M."/>
            <person name="Lapidus A."/>
            <person name="Lindquist E.A."/>
            <person name="Lipzen A.M."/>
            <person name="Meier-Kolthoff J.P."/>
            <person name="Ohm R.A."/>
            <person name="Otillar R.P."/>
            <person name="Pangilinan J.L."/>
            <person name="Peng Y."/>
            <person name="Rokas A."/>
            <person name="Rosa C.A."/>
            <person name="Scheuner C."/>
            <person name="Sibirny A.A."/>
            <person name="Slot J.C."/>
            <person name="Stielow J.B."/>
            <person name="Sun H."/>
            <person name="Kurtzman C.P."/>
            <person name="Blackwell M."/>
            <person name="Grigoriev I.V."/>
            <person name="Jeffries T.W."/>
        </authorList>
    </citation>
    <scope>NUCLEOTIDE SEQUENCE [LARGE SCALE GENOMIC DNA]</scope>
    <source>
        <strain evidence="9 10">DSM 6958</strain>
    </source>
</reference>
<dbReference type="PROSITE" id="PS00107">
    <property type="entry name" value="PROTEIN_KINASE_ATP"/>
    <property type="match status" value="1"/>
</dbReference>
<dbReference type="SUPFAM" id="SSF56112">
    <property type="entry name" value="Protein kinase-like (PK-like)"/>
    <property type="match status" value="1"/>
</dbReference>
<dbReference type="Pfam" id="PF00069">
    <property type="entry name" value="Pkinase"/>
    <property type="match status" value="1"/>
</dbReference>
<dbReference type="PROSITE" id="PS50011">
    <property type="entry name" value="PROTEIN_KINASE_DOM"/>
    <property type="match status" value="1"/>
</dbReference>
<evidence type="ECO:0000256" key="2">
    <source>
        <dbReference type="ARBA" id="ARBA00022741"/>
    </source>
</evidence>
<dbReference type="PROSITE" id="PS00108">
    <property type="entry name" value="PROTEIN_KINASE_ST"/>
    <property type="match status" value="1"/>
</dbReference>
<accession>A0A1E3PKP2</accession>
<dbReference type="PIRSF" id="PIRSF000654">
    <property type="entry name" value="Integrin-linked_kinase"/>
    <property type="match status" value="1"/>
</dbReference>
<dbReference type="OrthoDB" id="193931at2759"/>
<evidence type="ECO:0000256" key="6">
    <source>
        <dbReference type="PROSITE-ProRule" id="PRU10141"/>
    </source>
</evidence>
<dbReference type="GO" id="GO:0005524">
    <property type="term" value="F:ATP binding"/>
    <property type="evidence" value="ECO:0007669"/>
    <property type="project" value="UniProtKB-UniRule"/>
</dbReference>
<dbReference type="PANTHER" id="PTHR24346:SF110">
    <property type="entry name" value="NON-SPECIFIC SERINE_THREONINE PROTEIN KINASE"/>
    <property type="match status" value="1"/>
</dbReference>
<dbReference type="InterPro" id="IPR000719">
    <property type="entry name" value="Prot_kinase_dom"/>
</dbReference>
<keyword evidence="9" id="KW-0418">Kinase</keyword>
<proteinExistence type="inferred from homology"/>
<dbReference type="FunFam" id="1.10.510.10:FF:000571">
    <property type="entry name" value="Maternal embryonic leucine zipper kinase"/>
    <property type="match status" value="1"/>
</dbReference>
<keyword evidence="10" id="KW-1185">Reference proteome</keyword>